<reference evidence="6" key="1">
    <citation type="journal article" date="2017" name="Science">
        <title>Giant viruses with an expanded complement of translation system components.</title>
        <authorList>
            <person name="Schulz F."/>
            <person name="Yutin N."/>
            <person name="Ivanova N.N."/>
            <person name="Ortega D.R."/>
            <person name="Lee T.K."/>
            <person name="Vierheilig J."/>
            <person name="Daims H."/>
            <person name="Horn M."/>
            <person name="Wagner M."/>
            <person name="Jensen G.J."/>
            <person name="Kyrpides N.C."/>
            <person name="Koonin E.V."/>
            <person name="Woyke T."/>
        </authorList>
    </citation>
    <scope>NUCLEOTIDE SEQUENCE</scope>
    <source>
        <strain evidence="6">ILV1</strain>
    </source>
</reference>
<sequence length="532" mass="62182">MAGGLLQLIAYGAEDMYLTNNPQITFFKVAYNRATNFSMQTFEKTFNDNPDFGGKGSVKLYRLGDLATKMYLRVRINKIQGKNGIKFAWIRRLGHAMLKSIEIKIGGVRIDKHYGTWLDIWYELSRTGKHDKGYKVMIGDVDVLTNLDDKEKPEYVMYIPLQFWFNRFYGLALPLIAIQYHDIYINIEFEEKEKLIIKSEELFDYTDVKILEVGLVTDYIFLDMEERERFAIVSHEYLIEQLQYYENEPLETNYKRLLLDFNNPSKELIWAARNGKYIKGDKFLCYSNKKNWRKAVLKCSKQVLYDSIQLLKINETPPNYGIWEEFEPGVIKYQSYNGNLTITNKSKLSLWINVGSLMIGEYSITDKIIANINVNDTNTIIIKVYEGMLSKDISIPLSQITDTRCNPGKGIYVYQFSNYGKYITGEKNPLKYAKLEYNDQDRVDKRNRRFFGDLQSYINHSNTPAEGINLYSFSFDPEKHQPMGESNFSNIENIFLSLWFDDEIVNPDSRLYIYTYSYNVFRIISGVSGLAY</sequence>
<proteinExistence type="predicted"/>
<evidence type="ECO:0000313" key="6">
    <source>
        <dbReference type="EMBL" id="ARF09838.1"/>
    </source>
</evidence>
<dbReference type="Pfam" id="PF16903">
    <property type="entry name" value="Capsid_N"/>
    <property type="match status" value="1"/>
</dbReference>
<dbReference type="GO" id="GO:0005198">
    <property type="term" value="F:structural molecule activity"/>
    <property type="evidence" value="ECO:0007669"/>
    <property type="project" value="InterPro"/>
</dbReference>
<dbReference type="Pfam" id="PF04451">
    <property type="entry name" value="Capsid_NCLDV"/>
    <property type="match status" value="1"/>
</dbReference>
<evidence type="ECO:0000259" key="4">
    <source>
        <dbReference type="Pfam" id="PF04451"/>
    </source>
</evidence>
<name>A0A1V0SDV8_9VIRU</name>
<dbReference type="InterPro" id="IPR007542">
    <property type="entry name" value="MCP_C"/>
</dbReference>
<dbReference type="SUPFAM" id="SSF49749">
    <property type="entry name" value="Group II dsDNA viruses VP"/>
    <property type="match status" value="2"/>
</dbReference>
<evidence type="ECO:0000256" key="2">
    <source>
        <dbReference type="ARBA" id="ARBA00022561"/>
    </source>
</evidence>
<evidence type="ECO:0000256" key="3">
    <source>
        <dbReference type="ARBA" id="ARBA00022844"/>
    </source>
</evidence>
<dbReference type="Gene3D" id="2.70.9.20">
    <property type="entry name" value="Major capsid protein Vp54"/>
    <property type="match status" value="1"/>
</dbReference>
<gene>
    <name evidence="6" type="ORF">Indivirus_4_10</name>
</gene>
<dbReference type="Gene3D" id="2.70.9.10">
    <property type="entry name" value="Adenovirus Type 2 Hexon, domain 4"/>
    <property type="match status" value="1"/>
</dbReference>
<keyword evidence="2" id="KW-0167">Capsid protein</keyword>
<comment type="subcellular location">
    <subcellularLocation>
        <location evidence="1">Virion</location>
    </subcellularLocation>
</comment>
<feature type="domain" description="Major capsid protein C-terminal" evidence="4">
    <location>
        <begin position="226"/>
        <end position="529"/>
    </location>
</feature>
<organism evidence="6">
    <name type="scientific">Indivirus ILV1</name>
    <dbReference type="NCBI Taxonomy" id="1977633"/>
    <lineage>
        <taxon>Viruses</taxon>
        <taxon>Varidnaviria</taxon>
        <taxon>Bamfordvirae</taxon>
        <taxon>Nucleocytoviricota</taxon>
        <taxon>Megaviricetes</taxon>
        <taxon>Imitervirales</taxon>
        <taxon>Mimiviridae</taxon>
        <taxon>Klosneuvirinae</taxon>
        <taxon>Indivirus</taxon>
    </lineage>
</organism>
<dbReference type="EMBL" id="KY684088">
    <property type="protein sequence ID" value="ARF09838.1"/>
    <property type="molecule type" value="Genomic_DNA"/>
</dbReference>
<accession>A0A1V0SDV8</accession>
<dbReference type="GO" id="GO:0019028">
    <property type="term" value="C:viral capsid"/>
    <property type="evidence" value="ECO:0007669"/>
    <property type="project" value="UniProtKB-KW"/>
</dbReference>
<evidence type="ECO:0000256" key="1">
    <source>
        <dbReference type="ARBA" id="ARBA00004328"/>
    </source>
</evidence>
<dbReference type="InterPro" id="IPR016112">
    <property type="entry name" value="VP_dsDNA_II"/>
</dbReference>
<protein>
    <submittedName>
        <fullName evidence="6">NCLDV major capsid protein</fullName>
    </submittedName>
</protein>
<feature type="domain" description="Major capsid protein N-terminal" evidence="5">
    <location>
        <begin position="25"/>
        <end position="223"/>
    </location>
</feature>
<keyword evidence="3" id="KW-0946">Virion</keyword>
<evidence type="ECO:0000259" key="5">
    <source>
        <dbReference type="Pfam" id="PF16903"/>
    </source>
</evidence>
<dbReference type="InterPro" id="IPR038519">
    <property type="entry name" value="MCP_C_sf"/>
</dbReference>
<dbReference type="InterPro" id="IPR031654">
    <property type="entry name" value="Capsid_N"/>
</dbReference>